<evidence type="ECO:0000313" key="2">
    <source>
        <dbReference type="EnsemblPlants" id="KRH55306"/>
    </source>
</evidence>
<evidence type="ECO:0000313" key="1">
    <source>
        <dbReference type="EMBL" id="KRH55306.1"/>
    </source>
</evidence>
<dbReference type="Proteomes" id="UP000008827">
    <property type="component" value="Chromosome 6"/>
</dbReference>
<gene>
    <name evidence="1" type="ORF">GLYMA_06G244600</name>
</gene>
<sequence>MQFQSLLRHAFVWWWNQFDTTKAEPDKVKIWFEAHPELRKTIDPETSMFLNQKSKLATFLAGSSSSSSTSDPRNLNLLIEQDNQTHEVTPKHNLFDEEVRFKEINQNMDDWSIPEISQDTLYVHEYKVMNTCASTVLLKPQKGETTLYITNMTKANVSIPRTIKWDEVTLPEKWVMDKATPSIPRPTPTIEQFKQDNSGKVEITFNRRNSFSSRIEASRQSEYKSTRRPFSVKTRSIPVGLSRSESQPVSRINLQGLDMTSRILRTTYN</sequence>
<dbReference type="EnsemblPlants" id="KRH55306">
    <property type="protein sequence ID" value="KRH55306"/>
    <property type="gene ID" value="GLYMA_06G244600"/>
</dbReference>
<dbReference type="EMBL" id="CM000839">
    <property type="protein sequence ID" value="KRH55306.1"/>
    <property type="molecule type" value="Genomic_DNA"/>
</dbReference>
<dbReference type="PANTHER" id="PTHR46249">
    <property type="entry name" value="CCHC-TYPE DOMAIN-CONTAINING PROTEIN-RELATED"/>
    <property type="match status" value="1"/>
</dbReference>
<organism evidence="1">
    <name type="scientific">Glycine max</name>
    <name type="common">Soybean</name>
    <name type="synonym">Glycine hispida</name>
    <dbReference type="NCBI Taxonomy" id="3847"/>
    <lineage>
        <taxon>Eukaryota</taxon>
        <taxon>Viridiplantae</taxon>
        <taxon>Streptophyta</taxon>
        <taxon>Embryophyta</taxon>
        <taxon>Tracheophyta</taxon>
        <taxon>Spermatophyta</taxon>
        <taxon>Magnoliopsida</taxon>
        <taxon>eudicotyledons</taxon>
        <taxon>Gunneridae</taxon>
        <taxon>Pentapetalae</taxon>
        <taxon>rosids</taxon>
        <taxon>fabids</taxon>
        <taxon>Fabales</taxon>
        <taxon>Fabaceae</taxon>
        <taxon>Papilionoideae</taxon>
        <taxon>50 kb inversion clade</taxon>
        <taxon>NPAAA clade</taxon>
        <taxon>indigoferoid/millettioid clade</taxon>
        <taxon>Phaseoleae</taxon>
        <taxon>Glycine</taxon>
        <taxon>Glycine subgen. Soja</taxon>
    </lineage>
</organism>
<protein>
    <submittedName>
        <fullName evidence="1 2">Uncharacterized protein</fullName>
    </submittedName>
</protein>
<keyword evidence="3" id="KW-1185">Reference proteome</keyword>
<reference evidence="1" key="3">
    <citation type="submission" date="2018-07" db="EMBL/GenBank/DDBJ databases">
        <title>WGS assembly of Glycine max.</title>
        <authorList>
            <person name="Schmutz J."/>
            <person name="Cannon S."/>
            <person name="Schlueter J."/>
            <person name="Ma J."/>
            <person name="Mitros T."/>
            <person name="Nelson W."/>
            <person name="Hyten D."/>
            <person name="Song Q."/>
            <person name="Thelen J."/>
            <person name="Cheng J."/>
            <person name="Xu D."/>
            <person name="Hellsten U."/>
            <person name="May G."/>
            <person name="Yu Y."/>
            <person name="Sakurai T."/>
            <person name="Umezawa T."/>
            <person name="Bhattacharyya M."/>
            <person name="Sandhu D."/>
            <person name="Valliyodan B."/>
            <person name="Lindquist E."/>
            <person name="Peto M."/>
            <person name="Grant D."/>
            <person name="Shu S."/>
            <person name="Goodstein D."/>
            <person name="Barry K."/>
            <person name="Futrell-Griggs M."/>
            <person name="Abernathy B."/>
            <person name="Du J."/>
            <person name="Tian Z."/>
            <person name="Zhu L."/>
            <person name="Gill N."/>
            <person name="Joshi T."/>
            <person name="Libault M."/>
            <person name="Sethuraman A."/>
            <person name="Zhang X."/>
            <person name="Shinozaki K."/>
            <person name="Nguyen H."/>
            <person name="Wing R."/>
            <person name="Cregan P."/>
            <person name="Specht J."/>
            <person name="Grimwood J."/>
            <person name="Rokhsar D."/>
            <person name="Stacey G."/>
            <person name="Shoemaker R."/>
            <person name="Jackson S."/>
        </authorList>
    </citation>
    <scope>NUCLEOTIDE SEQUENCE</scope>
    <source>
        <tissue evidence="1">Callus</tissue>
    </source>
</reference>
<reference evidence="1 2" key="1">
    <citation type="journal article" date="2010" name="Nature">
        <title>Genome sequence of the palaeopolyploid soybean.</title>
        <authorList>
            <person name="Schmutz J."/>
            <person name="Cannon S.B."/>
            <person name="Schlueter J."/>
            <person name="Ma J."/>
            <person name="Mitros T."/>
            <person name="Nelson W."/>
            <person name="Hyten D.L."/>
            <person name="Song Q."/>
            <person name="Thelen J.J."/>
            <person name="Cheng J."/>
            <person name="Xu D."/>
            <person name="Hellsten U."/>
            <person name="May G.D."/>
            <person name="Yu Y."/>
            <person name="Sakurai T."/>
            <person name="Umezawa T."/>
            <person name="Bhattacharyya M.K."/>
            <person name="Sandhu D."/>
            <person name="Valliyodan B."/>
            <person name="Lindquist E."/>
            <person name="Peto M."/>
            <person name="Grant D."/>
            <person name="Shu S."/>
            <person name="Goodstein D."/>
            <person name="Barry K."/>
            <person name="Futrell-Griggs M."/>
            <person name="Abernathy B."/>
            <person name="Du J."/>
            <person name="Tian Z."/>
            <person name="Zhu L."/>
            <person name="Gill N."/>
            <person name="Joshi T."/>
            <person name="Libault M."/>
            <person name="Sethuraman A."/>
            <person name="Zhang X.-C."/>
            <person name="Shinozaki K."/>
            <person name="Nguyen H.T."/>
            <person name="Wing R.A."/>
            <person name="Cregan P."/>
            <person name="Specht J."/>
            <person name="Grimwood J."/>
            <person name="Rokhsar D."/>
            <person name="Stacey G."/>
            <person name="Shoemaker R.C."/>
            <person name="Jackson S.A."/>
        </authorList>
    </citation>
    <scope>NUCLEOTIDE SEQUENCE</scope>
    <source>
        <strain evidence="2">cv. Williams 82</strain>
        <tissue evidence="1">Callus</tissue>
    </source>
</reference>
<name>A0A0R0JLA2_SOYBN</name>
<dbReference type="PANTHER" id="PTHR46249:SF29">
    <property type="entry name" value="VIRAL MOVEMENT PROTEIN"/>
    <property type="match status" value="1"/>
</dbReference>
<proteinExistence type="predicted"/>
<dbReference type="Gramene" id="KRH55306">
    <property type="protein sequence ID" value="KRH55306"/>
    <property type="gene ID" value="GLYMA_06G244600"/>
</dbReference>
<dbReference type="InParanoid" id="A0A0R0JLA2"/>
<dbReference type="AlphaFoldDB" id="A0A0R0JLA2"/>
<evidence type="ECO:0000313" key="3">
    <source>
        <dbReference type="Proteomes" id="UP000008827"/>
    </source>
</evidence>
<reference evidence="2" key="2">
    <citation type="submission" date="2018-02" db="UniProtKB">
        <authorList>
            <consortium name="EnsemblPlants"/>
        </authorList>
    </citation>
    <scope>IDENTIFICATION</scope>
    <source>
        <strain evidence="2">Williams 82</strain>
    </source>
</reference>
<accession>A0A0R0JLA2</accession>